<protein>
    <submittedName>
        <fullName evidence="2">Uncharacterized protein</fullName>
    </submittedName>
</protein>
<dbReference type="AlphaFoldDB" id="A0A1M3TMC3"/>
<reference evidence="3" key="1">
    <citation type="journal article" date="2017" name="Genome Biol.">
        <title>Comparative genomics reveals high biological diversity and specific adaptations in the industrially and medically important fungal genus Aspergillus.</title>
        <authorList>
            <person name="de Vries R.P."/>
            <person name="Riley R."/>
            <person name="Wiebenga A."/>
            <person name="Aguilar-Osorio G."/>
            <person name="Amillis S."/>
            <person name="Uchima C.A."/>
            <person name="Anderluh G."/>
            <person name="Asadollahi M."/>
            <person name="Askin M."/>
            <person name="Barry K."/>
            <person name="Battaglia E."/>
            <person name="Bayram O."/>
            <person name="Benocci T."/>
            <person name="Braus-Stromeyer S.A."/>
            <person name="Caldana C."/>
            <person name="Canovas D."/>
            <person name="Cerqueira G.C."/>
            <person name="Chen F."/>
            <person name="Chen W."/>
            <person name="Choi C."/>
            <person name="Clum A."/>
            <person name="Dos Santos R.A."/>
            <person name="Damasio A.R."/>
            <person name="Diallinas G."/>
            <person name="Emri T."/>
            <person name="Fekete E."/>
            <person name="Flipphi M."/>
            <person name="Freyberg S."/>
            <person name="Gallo A."/>
            <person name="Gournas C."/>
            <person name="Habgood R."/>
            <person name="Hainaut M."/>
            <person name="Harispe M.L."/>
            <person name="Henrissat B."/>
            <person name="Hilden K.S."/>
            <person name="Hope R."/>
            <person name="Hossain A."/>
            <person name="Karabika E."/>
            <person name="Karaffa L."/>
            <person name="Karanyi Z."/>
            <person name="Krasevec N."/>
            <person name="Kuo A."/>
            <person name="Kusch H."/>
            <person name="LaButti K."/>
            <person name="Lagendijk E.L."/>
            <person name="Lapidus A."/>
            <person name="Levasseur A."/>
            <person name="Lindquist E."/>
            <person name="Lipzen A."/>
            <person name="Logrieco A.F."/>
            <person name="MacCabe A."/>
            <person name="Maekelae M.R."/>
            <person name="Malavazi I."/>
            <person name="Melin P."/>
            <person name="Meyer V."/>
            <person name="Mielnichuk N."/>
            <person name="Miskei M."/>
            <person name="Molnar A.P."/>
            <person name="Mule G."/>
            <person name="Ngan C.Y."/>
            <person name="Orejas M."/>
            <person name="Orosz E."/>
            <person name="Ouedraogo J.P."/>
            <person name="Overkamp K.M."/>
            <person name="Park H.-S."/>
            <person name="Perrone G."/>
            <person name="Piumi F."/>
            <person name="Punt P.J."/>
            <person name="Ram A.F."/>
            <person name="Ramon A."/>
            <person name="Rauscher S."/>
            <person name="Record E."/>
            <person name="Riano-Pachon D.M."/>
            <person name="Robert V."/>
            <person name="Roehrig J."/>
            <person name="Ruller R."/>
            <person name="Salamov A."/>
            <person name="Salih N.S."/>
            <person name="Samson R.A."/>
            <person name="Sandor E."/>
            <person name="Sanguinetti M."/>
            <person name="Schuetze T."/>
            <person name="Sepcic K."/>
            <person name="Shelest E."/>
            <person name="Sherlock G."/>
            <person name="Sophianopoulou V."/>
            <person name="Squina F.M."/>
            <person name="Sun H."/>
            <person name="Susca A."/>
            <person name="Todd R.B."/>
            <person name="Tsang A."/>
            <person name="Unkles S.E."/>
            <person name="van de Wiele N."/>
            <person name="van Rossen-Uffink D."/>
            <person name="Oliveira J.V."/>
            <person name="Vesth T.C."/>
            <person name="Visser J."/>
            <person name="Yu J.-H."/>
            <person name="Zhou M."/>
            <person name="Andersen M.R."/>
            <person name="Archer D.B."/>
            <person name="Baker S.E."/>
            <person name="Benoit I."/>
            <person name="Brakhage A.A."/>
            <person name="Braus G.H."/>
            <person name="Fischer R."/>
            <person name="Frisvad J.C."/>
            <person name="Goldman G.H."/>
            <person name="Houbraken J."/>
            <person name="Oakley B."/>
            <person name="Pocsi I."/>
            <person name="Scazzocchio C."/>
            <person name="Seiboth B."/>
            <person name="vanKuyk P.A."/>
            <person name="Wortman J."/>
            <person name="Dyer P.S."/>
            <person name="Grigoriev I.V."/>
        </authorList>
    </citation>
    <scope>NUCLEOTIDE SEQUENCE [LARGE SCALE GENOMIC DNA]</scope>
    <source>
        <strain evidence="3">CBS 106.47</strain>
    </source>
</reference>
<dbReference type="Proteomes" id="UP000184063">
    <property type="component" value="Unassembled WGS sequence"/>
</dbReference>
<feature type="compositionally biased region" description="Basic and acidic residues" evidence="1">
    <location>
        <begin position="203"/>
        <end position="215"/>
    </location>
</feature>
<proteinExistence type="predicted"/>
<accession>A0A1M3TMC3</accession>
<name>A0A1M3TMC3_ASPLC</name>
<dbReference type="VEuPathDB" id="FungiDB:ASPFODRAFT_32453"/>
<sequence length="215" mass="24707">MAIFGYLSQVLTRSVPVLIHKNRQWDKICISWGVWRAPQVNSYLVPEKSLNGRVHYEGNRRISGKRPQLWLTANKDRQEKSRQPRRAKSDKPPRLARAGKVGDVGCSPGLMRNEEVVTAWASWPSIYRVIYLQVTREISPAVGQIEGTSLGQKRQVVLLLIDVREKSRRNREGEEKAELESGFNFYARSPSGMPTKYSLSMPRDAREMKEERGRE</sequence>
<feature type="compositionally biased region" description="Basic and acidic residues" evidence="1">
    <location>
        <begin position="74"/>
        <end position="93"/>
    </location>
</feature>
<evidence type="ECO:0000313" key="3">
    <source>
        <dbReference type="Proteomes" id="UP000184063"/>
    </source>
</evidence>
<organism evidence="2 3">
    <name type="scientific">Aspergillus luchuensis (strain CBS 106.47)</name>
    <dbReference type="NCBI Taxonomy" id="1137211"/>
    <lineage>
        <taxon>Eukaryota</taxon>
        <taxon>Fungi</taxon>
        <taxon>Dikarya</taxon>
        <taxon>Ascomycota</taxon>
        <taxon>Pezizomycotina</taxon>
        <taxon>Eurotiomycetes</taxon>
        <taxon>Eurotiomycetidae</taxon>
        <taxon>Eurotiales</taxon>
        <taxon>Aspergillaceae</taxon>
        <taxon>Aspergillus</taxon>
        <taxon>Aspergillus subgen. Circumdati</taxon>
    </lineage>
</organism>
<dbReference type="EMBL" id="KV878240">
    <property type="protein sequence ID" value="OJZ87822.1"/>
    <property type="molecule type" value="Genomic_DNA"/>
</dbReference>
<gene>
    <name evidence="2" type="ORF">ASPFODRAFT_32453</name>
</gene>
<evidence type="ECO:0000256" key="1">
    <source>
        <dbReference type="SAM" id="MobiDB-lite"/>
    </source>
</evidence>
<feature type="region of interest" description="Disordered" evidence="1">
    <location>
        <begin position="192"/>
        <end position="215"/>
    </location>
</feature>
<evidence type="ECO:0000313" key="2">
    <source>
        <dbReference type="EMBL" id="OJZ87822.1"/>
    </source>
</evidence>
<feature type="region of interest" description="Disordered" evidence="1">
    <location>
        <begin position="73"/>
        <end position="102"/>
    </location>
</feature>